<dbReference type="EMBL" id="MU129697">
    <property type="protein sequence ID" value="KAF9502709.1"/>
    <property type="molecule type" value="Genomic_DNA"/>
</dbReference>
<dbReference type="OrthoDB" id="6511194at2759"/>
<keyword evidence="2" id="KW-1185">Reference proteome</keyword>
<comment type="caution">
    <text evidence="1">The sequence shown here is derived from an EMBL/GenBank/DDBJ whole genome shotgun (WGS) entry which is preliminary data.</text>
</comment>
<dbReference type="PANTHER" id="PTHR35871:SF1">
    <property type="entry name" value="CXC1-LIKE CYSTEINE CLUSTER ASSOCIATED WITH KDZ TRANSPOSASES DOMAIN-CONTAINING PROTEIN"/>
    <property type="match status" value="1"/>
</dbReference>
<organism evidence="1 2">
    <name type="scientific">Hydnum rufescens UP504</name>
    <dbReference type="NCBI Taxonomy" id="1448309"/>
    <lineage>
        <taxon>Eukaryota</taxon>
        <taxon>Fungi</taxon>
        <taxon>Dikarya</taxon>
        <taxon>Basidiomycota</taxon>
        <taxon>Agaricomycotina</taxon>
        <taxon>Agaricomycetes</taxon>
        <taxon>Cantharellales</taxon>
        <taxon>Hydnaceae</taxon>
        <taxon>Hydnum</taxon>
    </lineage>
</organism>
<evidence type="ECO:0000313" key="2">
    <source>
        <dbReference type="Proteomes" id="UP000886523"/>
    </source>
</evidence>
<feature type="non-terminal residue" evidence="1">
    <location>
        <position position="132"/>
    </location>
</feature>
<reference evidence="1" key="1">
    <citation type="journal article" date="2020" name="Nat. Commun.">
        <title>Large-scale genome sequencing of mycorrhizal fungi provides insights into the early evolution of symbiotic traits.</title>
        <authorList>
            <person name="Miyauchi S."/>
            <person name="Kiss E."/>
            <person name="Kuo A."/>
            <person name="Drula E."/>
            <person name="Kohler A."/>
            <person name="Sanchez-Garcia M."/>
            <person name="Morin E."/>
            <person name="Andreopoulos B."/>
            <person name="Barry K.W."/>
            <person name="Bonito G."/>
            <person name="Buee M."/>
            <person name="Carver A."/>
            <person name="Chen C."/>
            <person name="Cichocki N."/>
            <person name="Clum A."/>
            <person name="Culley D."/>
            <person name="Crous P.W."/>
            <person name="Fauchery L."/>
            <person name="Girlanda M."/>
            <person name="Hayes R.D."/>
            <person name="Keri Z."/>
            <person name="LaButti K."/>
            <person name="Lipzen A."/>
            <person name="Lombard V."/>
            <person name="Magnuson J."/>
            <person name="Maillard F."/>
            <person name="Murat C."/>
            <person name="Nolan M."/>
            <person name="Ohm R.A."/>
            <person name="Pangilinan J."/>
            <person name="Pereira M.F."/>
            <person name="Perotto S."/>
            <person name="Peter M."/>
            <person name="Pfister S."/>
            <person name="Riley R."/>
            <person name="Sitrit Y."/>
            <person name="Stielow J.B."/>
            <person name="Szollosi G."/>
            <person name="Zifcakova L."/>
            <person name="Stursova M."/>
            <person name="Spatafora J.W."/>
            <person name="Tedersoo L."/>
            <person name="Vaario L.M."/>
            <person name="Yamada A."/>
            <person name="Yan M."/>
            <person name="Wang P."/>
            <person name="Xu J."/>
            <person name="Bruns T."/>
            <person name="Baldrian P."/>
            <person name="Vilgalys R."/>
            <person name="Dunand C."/>
            <person name="Henrissat B."/>
            <person name="Grigoriev I.V."/>
            <person name="Hibbett D."/>
            <person name="Nagy L.G."/>
            <person name="Martin F.M."/>
        </authorList>
    </citation>
    <scope>NUCLEOTIDE SEQUENCE</scope>
    <source>
        <strain evidence="1">UP504</strain>
    </source>
</reference>
<dbReference type="AlphaFoldDB" id="A0A9P6ACQ5"/>
<dbReference type="PANTHER" id="PTHR35871">
    <property type="entry name" value="EXPRESSED PROTEIN"/>
    <property type="match status" value="1"/>
</dbReference>
<accession>A0A9P6ACQ5</accession>
<protein>
    <submittedName>
        <fullName evidence="1">Uncharacterized protein</fullName>
    </submittedName>
</protein>
<sequence>MDGHERPDVVEYCDKIFLPAMENYEWCMAQYNGENLDQKEPNLQPGEKRIIAQFHDESCFHANEFKKSAWLETGATVLQNKSRGWLIHVSDFINEEDGQLIHQNIQGDIIIIIYPGAAGDPWWDTKQLLGQI</sequence>
<dbReference type="Proteomes" id="UP000886523">
    <property type="component" value="Unassembled WGS sequence"/>
</dbReference>
<name>A0A9P6ACQ5_9AGAM</name>
<proteinExistence type="predicted"/>
<gene>
    <name evidence="1" type="ORF">BS47DRAFT_1464248</name>
</gene>
<evidence type="ECO:0000313" key="1">
    <source>
        <dbReference type="EMBL" id="KAF9502709.1"/>
    </source>
</evidence>